<comment type="caution">
    <text evidence="7">The sequence shown here is derived from an EMBL/GenBank/DDBJ whole genome shotgun (WGS) entry which is preliminary data.</text>
</comment>
<keyword evidence="4" id="KW-0479">Metal-binding</keyword>
<dbReference type="Pfam" id="PF01975">
    <property type="entry name" value="SurE"/>
    <property type="match status" value="1"/>
</dbReference>
<evidence type="ECO:0000256" key="5">
    <source>
        <dbReference type="ARBA" id="ARBA00022801"/>
    </source>
</evidence>
<evidence type="ECO:0000259" key="6">
    <source>
        <dbReference type="Pfam" id="PF01975"/>
    </source>
</evidence>
<dbReference type="InterPro" id="IPR002828">
    <property type="entry name" value="SurE-like_Pase/nucleotidase"/>
</dbReference>
<accession>A0A928VXD1</accession>
<dbReference type="AlphaFoldDB" id="A0A928VXD1"/>
<dbReference type="Proteomes" id="UP000621799">
    <property type="component" value="Unassembled WGS sequence"/>
</dbReference>
<dbReference type="NCBIfam" id="NF001493">
    <property type="entry name" value="PRK00346.2-3"/>
    <property type="match status" value="1"/>
</dbReference>
<dbReference type="EMBL" id="JADEXN010000089">
    <property type="protein sequence ID" value="MBE9040487.1"/>
    <property type="molecule type" value="Genomic_DNA"/>
</dbReference>
<dbReference type="PANTHER" id="PTHR30457:SF0">
    <property type="entry name" value="PHOSPHATASE, PUTATIVE (AFU_ORTHOLOGUE AFUA_4G01070)-RELATED"/>
    <property type="match status" value="1"/>
</dbReference>
<feature type="domain" description="Survival protein SurE-like phosphatase/nucleotidase" evidence="6">
    <location>
        <begin position="4"/>
        <end position="168"/>
    </location>
</feature>
<comment type="similarity">
    <text evidence="2">Belongs to the SurE nucleotidase family.</text>
</comment>
<comment type="catalytic activity">
    <reaction evidence="1">
        <text>a ribonucleoside 5'-phosphate + H2O = a ribonucleoside + phosphate</text>
        <dbReference type="Rhea" id="RHEA:12484"/>
        <dbReference type="ChEBI" id="CHEBI:15377"/>
        <dbReference type="ChEBI" id="CHEBI:18254"/>
        <dbReference type="ChEBI" id="CHEBI:43474"/>
        <dbReference type="ChEBI" id="CHEBI:58043"/>
        <dbReference type="EC" id="3.1.3.5"/>
    </reaction>
</comment>
<sequence length="229" mass="25095">MTLILTNDDSINAPGIAALREAVRGLSEKAIVVAPQTPLSGCGHQVTTHHPIAVEKRSETEYAVGGMPADCTRLALYHLCPEVTWVLSGINAGGNMGVDRYISGTIAAVREAAFHGIPGIAISHYLDRQKIIDWQLAARWTADILAKLMQHPPEPYCFWNVNLPHLDVGSPEPQVVFCELSNEPLPLNYRIEGDNVHYIGDYQQRDRTPGTDVDVCFSGNIAVTKIRLC</sequence>
<evidence type="ECO:0000313" key="7">
    <source>
        <dbReference type="EMBL" id="MBE9040487.1"/>
    </source>
</evidence>
<organism evidence="7 8">
    <name type="scientific">Zarconia navalis LEGE 11467</name>
    <dbReference type="NCBI Taxonomy" id="1828826"/>
    <lineage>
        <taxon>Bacteria</taxon>
        <taxon>Bacillati</taxon>
        <taxon>Cyanobacteriota</taxon>
        <taxon>Cyanophyceae</taxon>
        <taxon>Oscillatoriophycideae</taxon>
        <taxon>Oscillatoriales</taxon>
        <taxon>Oscillatoriales incertae sedis</taxon>
        <taxon>Zarconia</taxon>
        <taxon>Zarconia navalis</taxon>
    </lineage>
</organism>
<dbReference type="GO" id="GO:0008253">
    <property type="term" value="F:5'-nucleotidase activity"/>
    <property type="evidence" value="ECO:0007669"/>
    <property type="project" value="UniProtKB-EC"/>
</dbReference>
<evidence type="ECO:0000256" key="1">
    <source>
        <dbReference type="ARBA" id="ARBA00000815"/>
    </source>
</evidence>
<keyword evidence="5" id="KW-0378">Hydrolase</keyword>
<evidence type="ECO:0000256" key="3">
    <source>
        <dbReference type="ARBA" id="ARBA00012643"/>
    </source>
</evidence>
<dbReference type="InterPro" id="IPR030048">
    <property type="entry name" value="SurE"/>
</dbReference>
<dbReference type="RefSeq" id="WP_264320734.1">
    <property type="nucleotide sequence ID" value="NZ_JADEXN010000089.1"/>
</dbReference>
<dbReference type="NCBIfam" id="TIGR00087">
    <property type="entry name" value="surE"/>
    <property type="match status" value="1"/>
</dbReference>
<dbReference type="InterPro" id="IPR036523">
    <property type="entry name" value="SurE-like_sf"/>
</dbReference>
<reference evidence="7" key="1">
    <citation type="submission" date="2020-10" db="EMBL/GenBank/DDBJ databases">
        <authorList>
            <person name="Castelo-Branco R."/>
            <person name="Eusebio N."/>
            <person name="Adriana R."/>
            <person name="Vieira A."/>
            <person name="Brugerolle De Fraissinette N."/>
            <person name="Rezende De Castro R."/>
            <person name="Schneider M.P."/>
            <person name="Vasconcelos V."/>
            <person name="Leao P.N."/>
        </authorList>
    </citation>
    <scope>NUCLEOTIDE SEQUENCE</scope>
    <source>
        <strain evidence="7">LEGE 11467</strain>
    </source>
</reference>
<dbReference type="PANTHER" id="PTHR30457">
    <property type="entry name" value="5'-NUCLEOTIDASE SURE"/>
    <property type="match status" value="1"/>
</dbReference>
<dbReference type="EC" id="3.1.3.5" evidence="3"/>
<gene>
    <name evidence="7" type="primary">surE</name>
    <name evidence="7" type="ORF">IQ235_06750</name>
</gene>
<evidence type="ECO:0000313" key="8">
    <source>
        <dbReference type="Proteomes" id="UP000621799"/>
    </source>
</evidence>
<keyword evidence="8" id="KW-1185">Reference proteome</keyword>
<dbReference type="GO" id="GO:0046872">
    <property type="term" value="F:metal ion binding"/>
    <property type="evidence" value="ECO:0007669"/>
    <property type="project" value="UniProtKB-KW"/>
</dbReference>
<dbReference type="SUPFAM" id="SSF64167">
    <property type="entry name" value="SurE-like"/>
    <property type="match status" value="1"/>
</dbReference>
<name>A0A928VXD1_9CYAN</name>
<protein>
    <recommendedName>
        <fullName evidence="3">5'-nucleotidase</fullName>
        <ecNumber evidence="3">3.1.3.5</ecNumber>
    </recommendedName>
</protein>
<proteinExistence type="inferred from homology"/>
<evidence type="ECO:0000256" key="4">
    <source>
        <dbReference type="ARBA" id="ARBA00022723"/>
    </source>
</evidence>
<evidence type="ECO:0000256" key="2">
    <source>
        <dbReference type="ARBA" id="ARBA00011062"/>
    </source>
</evidence>
<dbReference type="Gene3D" id="3.40.1210.10">
    <property type="entry name" value="Survival protein SurE-like phosphatase/nucleotidase"/>
    <property type="match status" value="1"/>
</dbReference>